<organism evidence="3 4">
    <name type="scientific">Actinacidiphila acididurans</name>
    <dbReference type="NCBI Taxonomy" id="2784346"/>
    <lineage>
        <taxon>Bacteria</taxon>
        <taxon>Bacillati</taxon>
        <taxon>Actinomycetota</taxon>
        <taxon>Actinomycetes</taxon>
        <taxon>Kitasatosporales</taxon>
        <taxon>Streptomycetaceae</taxon>
        <taxon>Actinacidiphila</taxon>
    </lineage>
</organism>
<feature type="region of interest" description="Disordered" evidence="1">
    <location>
        <begin position="59"/>
        <end position="90"/>
    </location>
</feature>
<reference evidence="3 4" key="1">
    <citation type="submission" date="2021-01" db="EMBL/GenBank/DDBJ databases">
        <title>Streptomyces acididurans sp. nov., isolated from a peat swamp forest soil.</title>
        <authorList>
            <person name="Chantavorakit T."/>
            <person name="Duangmal K."/>
        </authorList>
    </citation>
    <scope>NUCLEOTIDE SEQUENCE [LARGE SCALE GENOMIC DNA]</scope>
    <source>
        <strain evidence="3 4">KK5PA1</strain>
    </source>
</reference>
<keyword evidence="4" id="KW-1185">Reference proteome</keyword>
<keyword evidence="2" id="KW-1133">Transmembrane helix</keyword>
<dbReference type="Proteomes" id="UP000749040">
    <property type="component" value="Unassembled WGS sequence"/>
</dbReference>
<evidence type="ECO:0000313" key="3">
    <source>
        <dbReference type="EMBL" id="MBM9509018.1"/>
    </source>
</evidence>
<proteinExistence type="predicted"/>
<evidence type="ECO:0000313" key="4">
    <source>
        <dbReference type="Proteomes" id="UP000749040"/>
    </source>
</evidence>
<comment type="caution">
    <text evidence="3">The sequence shown here is derived from an EMBL/GenBank/DDBJ whole genome shotgun (WGS) entry which is preliminary data.</text>
</comment>
<keyword evidence="2" id="KW-0812">Transmembrane</keyword>
<feature type="compositionally biased region" description="Acidic residues" evidence="1">
    <location>
        <begin position="61"/>
        <end position="73"/>
    </location>
</feature>
<accession>A0ABS2U4F2</accession>
<evidence type="ECO:0000256" key="1">
    <source>
        <dbReference type="SAM" id="MobiDB-lite"/>
    </source>
</evidence>
<dbReference type="RefSeq" id="WP_205361612.1">
    <property type="nucleotide sequence ID" value="NZ_JADKYB010000022.1"/>
</dbReference>
<name>A0ABS2U4F2_9ACTN</name>
<feature type="transmembrane region" description="Helical" evidence="2">
    <location>
        <begin position="12"/>
        <end position="30"/>
    </location>
</feature>
<protein>
    <submittedName>
        <fullName evidence="3">Uncharacterized protein</fullName>
    </submittedName>
</protein>
<gene>
    <name evidence="3" type="ORF">ITX44_31640</name>
</gene>
<keyword evidence="2" id="KW-0472">Membrane</keyword>
<sequence length="90" mass="9703">MAGKFRRLGRKLWWSYAVVIIVLIPIGGAIRNSGHPWQVGYACFASLLLGARLGDWANSDDKDEEAGEGEGEEDAAKPNEEAEAAADGTR</sequence>
<dbReference type="EMBL" id="JADKYB010000022">
    <property type="protein sequence ID" value="MBM9509018.1"/>
    <property type="molecule type" value="Genomic_DNA"/>
</dbReference>
<evidence type="ECO:0000256" key="2">
    <source>
        <dbReference type="SAM" id="Phobius"/>
    </source>
</evidence>